<dbReference type="RefSeq" id="WP_089183258.1">
    <property type="nucleotide sequence ID" value="NZ_CP043427.1"/>
</dbReference>
<dbReference type="Proteomes" id="UP000254920">
    <property type="component" value="Unassembled WGS sequence"/>
</dbReference>
<dbReference type="STRING" id="32024.GCA_000788295_01431"/>
<gene>
    <name evidence="1" type="ORF">NCTC12475_01123</name>
</gene>
<dbReference type="OrthoDB" id="9989956at2"/>
<dbReference type="AlphaFoldDB" id="A0A381DK95"/>
<proteinExistence type="predicted"/>
<accession>A0A381DK95</accession>
<protein>
    <submittedName>
        <fullName evidence="1">Uncharacterized protein</fullName>
    </submittedName>
</protein>
<dbReference type="EMBL" id="UFVD01000001">
    <property type="protein sequence ID" value="SUX10911.1"/>
    <property type="molecule type" value="Genomic_DNA"/>
</dbReference>
<name>A0A381DK95_9BACT</name>
<dbReference type="GeneID" id="93091543"/>
<evidence type="ECO:0000313" key="1">
    <source>
        <dbReference type="EMBL" id="SUX10911.1"/>
    </source>
</evidence>
<evidence type="ECO:0000313" key="2">
    <source>
        <dbReference type="Proteomes" id="UP000254920"/>
    </source>
</evidence>
<sequence>MFKKEFYKFREFLYVFIALIISFLIYIAFILRNFVISNDAVVLNLGVLYTKNFSFFGLDVLNIIFAFVIGVLVFSKERISARLRISLHFPNSILKNISHIVLVGFFCIILVYLLEFIVFNLICKIYFHNELIKLINSHLIFSCLFGLNLYLMCGSVIIEPIKKRAIVNALFTLAVFFLYSEFNPNISEIPSFYYNQNSGFYLLLSFIYAICTLSIAFENYKKGYIK</sequence>
<organism evidence="1 2">
    <name type="scientific">Campylobacter sputorum subsp. sputorum</name>
    <dbReference type="NCBI Taxonomy" id="32024"/>
    <lineage>
        <taxon>Bacteria</taxon>
        <taxon>Pseudomonadati</taxon>
        <taxon>Campylobacterota</taxon>
        <taxon>Epsilonproteobacteria</taxon>
        <taxon>Campylobacterales</taxon>
        <taxon>Campylobacteraceae</taxon>
        <taxon>Campylobacter</taxon>
    </lineage>
</organism>
<reference evidence="1 2" key="1">
    <citation type="submission" date="2018-06" db="EMBL/GenBank/DDBJ databases">
        <authorList>
            <consortium name="Pathogen Informatics"/>
            <person name="Doyle S."/>
        </authorList>
    </citation>
    <scope>NUCLEOTIDE SEQUENCE [LARGE SCALE GENOMIC DNA]</scope>
    <source>
        <strain evidence="1 2">NCTC12475</strain>
    </source>
</reference>
<keyword evidence="2" id="KW-1185">Reference proteome</keyword>